<keyword evidence="8" id="KW-1185">Reference proteome</keyword>
<dbReference type="Pfam" id="PF13178">
    <property type="entry name" value="DUF4005"/>
    <property type="match status" value="1"/>
</dbReference>
<dbReference type="GO" id="GO:0005516">
    <property type="term" value="F:calmodulin binding"/>
    <property type="evidence" value="ECO:0007669"/>
    <property type="project" value="UniProtKB-KW"/>
</dbReference>
<comment type="subunit">
    <text evidence="3">Binds to multiple calmodulin (CaM) in the presence of Ca(2+) and CaM-like proteins.</text>
</comment>
<dbReference type="PROSITE" id="PS50096">
    <property type="entry name" value="IQ"/>
    <property type="match status" value="2"/>
</dbReference>
<evidence type="ECO:0000256" key="5">
    <source>
        <dbReference type="SAM" id="MobiDB-lite"/>
    </source>
</evidence>
<dbReference type="SMART" id="SM00015">
    <property type="entry name" value="IQ"/>
    <property type="match status" value="2"/>
</dbReference>
<feature type="region of interest" description="Disordered" evidence="5">
    <location>
        <begin position="224"/>
        <end position="244"/>
    </location>
</feature>
<dbReference type="Gene3D" id="1.20.5.190">
    <property type="match status" value="1"/>
</dbReference>
<keyword evidence="1" id="KW-0112">Calmodulin-binding</keyword>
<feature type="compositionally biased region" description="Basic and acidic residues" evidence="5">
    <location>
        <begin position="26"/>
        <end position="35"/>
    </location>
</feature>
<feature type="compositionally biased region" description="Polar residues" evidence="5">
    <location>
        <begin position="38"/>
        <end position="47"/>
    </location>
</feature>
<dbReference type="AlphaFoldDB" id="A0A251TZ34"/>
<gene>
    <name evidence="7" type="ORF">HannXRQ_Chr09g0271061</name>
</gene>
<feature type="compositionally biased region" description="Basic residues" evidence="5">
    <location>
        <begin position="15"/>
        <end position="25"/>
    </location>
</feature>
<keyword evidence="7" id="KW-0378">Hydrolase</keyword>
<evidence type="ECO:0000256" key="3">
    <source>
        <dbReference type="ARBA" id="ARBA00024378"/>
    </source>
</evidence>
<dbReference type="InterPro" id="IPR025064">
    <property type="entry name" value="DUF4005"/>
</dbReference>
<dbReference type="InterPro" id="IPR027417">
    <property type="entry name" value="P-loop_NTPase"/>
</dbReference>
<evidence type="ECO:0000256" key="2">
    <source>
        <dbReference type="ARBA" id="ARBA00024341"/>
    </source>
</evidence>
<comment type="similarity">
    <text evidence="2">Belongs to the IQD family.</text>
</comment>
<dbReference type="InterPro" id="IPR000048">
    <property type="entry name" value="IQ_motif_EF-hand-BS"/>
</dbReference>
<protein>
    <submittedName>
        <fullName evidence="7">Putative IQ motif, EF-hand binding site, P-loop containing nucleoside triphosphate hydrolase</fullName>
    </submittedName>
</protein>
<accession>A0A251TZ34</accession>
<comment type="function">
    <text evidence="4">May be involved in cooperative interactions with calmodulins or calmodulin-like proteins. Recruits calmodulin proteins to microtubules, thus being a potential scaffold in cellular signaling and trafficking. May associate with nucleic acids and regulate gene expression at the transcriptional or post-transcriptional level.</text>
</comment>
<feature type="domain" description="DUF4005" evidence="6">
    <location>
        <begin position="363"/>
        <end position="406"/>
    </location>
</feature>
<dbReference type="PANTHER" id="PTHR32295:SF281">
    <property type="entry name" value="PROTEIN IQ-DOMAIN 31"/>
    <property type="match status" value="1"/>
</dbReference>
<evidence type="ECO:0000256" key="4">
    <source>
        <dbReference type="ARBA" id="ARBA00045534"/>
    </source>
</evidence>
<feature type="region of interest" description="Disordered" evidence="5">
    <location>
        <begin position="12"/>
        <end position="62"/>
    </location>
</feature>
<organism evidence="7 8">
    <name type="scientific">Helianthus annuus</name>
    <name type="common">Common sunflower</name>
    <dbReference type="NCBI Taxonomy" id="4232"/>
    <lineage>
        <taxon>Eukaryota</taxon>
        <taxon>Viridiplantae</taxon>
        <taxon>Streptophyta</taxon>
        <taxon>Embryophyta</taxon>
        <taxon>Tracheophyta</taxon>
        <taxon>Spermatophyta</taxon>
        <taxon>Magnoliopsida</taxon>
        <taxon>eudicotyledons</taxon>
        <taxon>Gunneridae</taxon>
        <taxon>Pentapetalae</taxon>
        <taxon>asterids</taxon>
        <taxon>campanulids</taxon>
        <taxon>Asterales</taxon>
        <taxon>Asteraceae</taxon>
        <taxon>Asteroideae</taxon>
        <taxon>Heliantheae alliance</taxon>
        <taxon>Heliantheae</taxon>
        <taxon>Helianthus</taxon>
    </lineage>
</organism>
<dbReference type="OMA" id="STKTEYP"/>
<sequence length="449" mass="51321">MGKSPGKWVKALIFGKKKSSRSKHSKPNDEKKRDVNQVPVSQYQTTEPKTEENLHPDNSQDDVNISATTELNAQNESDRIREEQAAIDLQAALRGCLARRSFKTLKGIIRLQALIRGHLVRRQAISTLYCMFRIVKFQALVRGRKIRNSIVGVQVGKRCNLKVMCSVEVNTSMRILKLSSNRFAQKILALSPTPMPLHFHYDSNESNSVLSWLERWSTSRCWQLPPKPKSDHPSKPLKPHTRRSSITNVQIVASEFDKPIRNLRKVSSDEPLDYIEENPELVLERIKRNLRKVNSSVLHSTNDSVQNIITEPELEKLRVNEAETMMIKKNEEEDGNVNERKKWRRVVSVPVKQEFVENKEPSPIKIKIKRSVPGYMAATVSAKAKLRGLDSPEVENSNTLTRRYSMPSMTNAGISVSPMAKTTGKLKTDRSLQLSRDGNVKVERMEWRR</sequence>
<reference evidence="8" key="1">
    <citation type="journal article" date="2017" name="Nature">
        <title>The sunflower genome provides insights into oil metabolism, flowering and Asterid evolution.</title>
        <authorList>
            <person name="Badouin H."/>
            <person name="Gouzy J."/>
            <person name="Grassa C.J."/>
            <person name="Murat F."/>
            <person name="Staton S.E."/>
            <person name="Cottret L."/>
            <person name="Lelandais-Briere C."/>
            <person name="Owens G.L."/>
            <person name="Carrere S."/>
            <person name="Mayjonade B."/>
            <person name="Legrand L."/>
            <person name="Gill N."/>
            <person name="Kane N.C."/>
            <person name="Bowers J.E."/>
            <person name="Hubner S."/>
            <person name="Bellec A."/>
            <person name="Berard A."/>
            <person name="Berges H."/>
            <person name="Blanchet N."/>
            <person name="Boniface M.C."/>
            <person name="Brunel D."/>
            <person name="Catrice O."/>
            <person name="Chaidir N."/>
            <person name="Claudel C."/>
            <person name="Donnadieu C."/>
            <person name="Faraut T."/>
            <person name="Fievet G."/>
            <person name="Helmstetter N."/>
            <person name="King M."/>
            <person name="Knapp S.J."/>
            <person name="Lai Z."/>
            <person name="Le Paslier M.C."/>
            <person name="Lippi Y."/>
            <person name="Lorenzon L."/>
            <person name="Mandel J.R."/>
            <person name="Marage G."/>
            <person name="Marchand G."/>
            <person name="Marquand E."/>
            <person name="Bret-Mestries E."/>
            <person name="Morien E."/>
            <person name="Nambeesan S."/>
            <person name="Nguyen T."/>
            <person name="Pegot-Espagnet P."/>
            <person name="Pouilly N."/>
            <person name="Raftis F."/>
            <person name="Sallet E."/>
            <person name="Schiex T."/>
            <person name="Thomas J."/>
            <person name="Vandecasteele C."/>
            <person name="Vares D."/>
            <person name="Vear F."/>
            <person name="Vautrin S."/>
            <person name="Crespi M."/>
            <person name="Mangin B."/>
            <person name="Burke J.M."/>
            <person name="Salse J."/>
            <person name="Munos S."/>
            <person name="Vincourt P."/>
            <person name="Rieseberg L.H."/>
            <person name="Langlade N.B."/>
        </authorList>
    </citation>
    <scope>NUCLEOTIDE SEQUENCE [LARGE SCALE GENOMIC DNA]</scope>
    <source>
        <strain evidence="8">cv. SF193</strain>
    </source>
</reference>
<dbReference type="Pfam" id="PF00612">
    <property type="entry name" value="IQ"/>
    <property type="match status" value="2"/>
</dbReference>
<proteinExistence type="inferred from homology"/>
<dbReference type="SUPFAM" id="SSF52540">
    <property type="entry name" value="P-loop containing nucleoside triphosphate hydrolases"/>
    <property type="match status" value="1"/>
</dbReference>
<dbReference type="GO" id="GO:0016787">
    <property type="term" value="F:hydrolase activity"/>
    <property type="evidence" value="ECO:0007669"/>
    <property type="project" value="UniProtKB-KW"/>
</dbReference>
<dbReference type="Proteomes" id="UP000215914">
    <property type="component" value="Chromosome 9"/>
</dbReference>
<evidence type="ECO:0000313" key="8">
    <source>
        <dbReference type="Proteomes" id="UP000215914"/>
    </source>
</evidence>
<evidence type="ECO:0000256" key="1">
    <source>
        <dbReference type="ARBA" id="ARBA00022860"/>
    </source>
</evidence>
<evidence type="ECO:0000259" key="6">
    <source>
        <dbReference type="Pfam" id="PF13178"/>
    </source>
</evidence>
<dbReference type="PANTHER" id="PTHR32295">
    <property type="entry name" value="IQ-DOMAIN 5-RELATED"/>
    <property type="match status" value="1"/>
</dbReference>
<evidence type="ECO:0000313" key="7">
    <source>
        <dbReference type="EMBL" id="OTG16407.1"/>
    </source>
</evidence>
<dbReference type="EMBL" id="CM007898">
    <property type="protein sequence ID" value="OTG16407.1"/>
    <property type="molecule type" value="Genomic_DNA"/>
</dbReference>
<dbReference type="InParanoid" id="A0A251TZ34"/>
<name>A0A251TZ34_HELAN</name>